<evidence type="ECO:0000256" key="1">
    <source>
        <dbReference type="ARBA" id="ARBA00004651"/>
    </source>
</evidence>
<keyword evidence="5 6" id="KW-0472">Membrane</keyword>
<sequence length="230" mass="24935">MNSKRIFLWDLPTRLFHWSLVLSVTAALISGQVGGNFIEWHGKIGLFIIGLIVFRLVWGVLGSTYARFAQFFPTPTKVKAYLRGEWHGVGHNPLGAFSVFGLLGLLSFQMISGLFGNDDITFYGPLFDLVSKDLSNKLTSLHHLASNLIYLLIALHIGAIAFYAHVKKDNLVKPMITGWKESKDGESAKGGGLVALLLAIGIAGAAVYAASGAWLPPPPPPPPATETPNW</sequence>
<feature type="transmembrane region" description="Helical" evidence="6">
    <location>
        <begin position="193"/>
        <end position="215"/>
    </location>
</feature>
<keyword evidence="2" id="KW-1003">Cell membrane</keyword>
<reference evidence="8 9" key="1">
    <citation type="submission" date="2020-10" db="EMBL/GenBank/DDBJ databases">
        <title>Connecting structure to function with the recovery of over 1000 high-quality activated sludge metagenome-assembled genomes encoding full-length rRNA genes using long-read sequencing.</title>
        <authorList>
            <person name="Singleton C.M."/>
            <person name="Petriglieri F."/>
            <person name="Kristensen J.M."/>
            <person name="Kirkegaard R.H."/>
            <person name="Michaelsen T.Y."/>
            <person name="Andersen M.H."/>
            <person name="Karst S.M."/>
            <person name="Dueholm M.S."/>
            <person name="Nielsen P.H."/>
            <person name="Albertsen M."/>
        </authorList>
    </citation>
    <scope>NUCLEOTIDE SEQUENCE [LARGE SCALE GENOMIC DNA]</scope>
    <source>
        <strain evidence="8">EsbW_18-Q3-R4-48_BATAC.463</strain>
    </source>
</reference>
<comment type="subcellular location">
    <subcellularLocation>
        <location evidence="1">Cell membrane</location>
        <topology evidence="1">Multi-pass membrane protein</topology>
    </subcellularLocation>
</comment>
<protein>
    <submittedName>
        <fullName evidence="8">Cytochrome b/b6 domain-containing protein</fullName>
    </submittedName>
</protein>
<accession>A0A935N1Y9</accession>
<evidence type="ECO:0000259" key="7">
    <source>
        <dbReference type="Pfam" id="PF01292"/>
    </source>
</evidence>
<evidence type="ECO:0000256" key="3">
    <source>
        <dbReference type="ARBA" id="ARBA00022692"/>
    </source>
</evidence>
<dbReference type="InterPro" id="IPR016174">
    <property type="entry name" value="Di-haem_cyt_TM"/>
</dbReference>
<feature type="transmembrane region" description="Helical" evidence="6">
    <location>
        <begin position="44"/>
        <end position="68"/>
    </location>
</feature>
<name>A0A935N1Y9_9RHOO</name>
<dbReference type="GO" id="GO:0009055">
    <property type="term" value="F:electron transfer activity"/>
    <property type="evidence" value="ECO:0007669"/>
    <property type="project" value="InterPro"/>
</dbReference>
<dbReference type="InterPro" id="IPR051542">
    <property type="entry name" value="Hydrogenase_cytochrome"/>
</dbReference>
<evidence type="ECO:0000256" key="6">
    <source>
        <dbReference type="SAM" id="Phobius"/>
    </source>
</evidence>
<feature type="transmembrane region" description="Helical" evidence="6">
    <location>
        <begin position="148"/>
        <end position="166"/>
    </location>
</feature>
<dbReference type="GO" id="GO:0020037">
    <property type="term" value="F:heme binding"/>
    <property type="evidence" value="ECO:0007669"/>
    <property type="project" value="TreeGrafter"/>
</dbReference>
<dbReference type="AlphaFoldDB" id="A0A935N1Y9"/>
<dbReference type="GO" id="GO:0005886">
    <property type="term" value="C:plasma membrane"/>
    <property type="evidence" value="ECO:0007669"/>
    <property type="project" value="UniProtKB-SubCell"/>
</dbReference>
<dbReference type="InterPro" id="IPR011577">
    <property type="entry name" value="Cyt_b561_bac/Ni-Hgenase"/>
</dbReference>
<evidence type="ECO:0000256" key="5">
    <source>
        <dbReference type="ARBA" id="ARBA00023136"/>
    </source>
</evidence>
<feature type="transmembrane region" description="Helical" evidence="6">
    <location>
        <begin position="15"/>
        <end position="38"/>
    </location>
</feature>
<dbReference type="EMBL" id="JADJMS010000015">
    <property type="protein sequence ID" value="MBK7415040.1"/>
    <property type="molecule type" value="Genomic_DNA"/>
</dbReference>
<dbReference type="Proteomes" id="UP000739411">
    <property type="component" value="Unassembled WGS sequence"/>
</dbReference>
<dbReference type="Pfam" id="PF01292">
    <property type="entry name" value="Ni_hydr_CYTB"/>
    <property type="match status" value="1"/>
</dbReference>
<keyword evidence="4 6" id="KW-1133">Transmembrane helix</keyword>
<evidence type="ECO:0000256" key="2">
    <source>
        <dbReference type="ARBA" id="ARBA00022475"/>
    </source>
</evidence>
<comment type="caution">
    <text evidence="8">The sequence shown here is derived from an EMBL/GenBank/DDBJ whole genome shotgun (WGS) entry which is preliminary data.</text>
</comment>
<evidence type="ECO:0000256" key="4">
    <source>
        <dbReference type="ARBA" id="ARBA00022989"/>
    </source>
</evidence>
<gene>
    <name evidence="8" type="ORF">IPJ38_07885</name>
</gene>
<feature type="domain" description="Cytochrome b561 bacterial/Ni-hydrogenase" evidence="7">
    <location>
        <begin position="9"/>
        <end position="178"/>
    </location>
</feature>
<evidence type="ECO:0000313" key="8">
    <source>
        <dbReference type="EMBL" id="MBK7415040.1"/>
    </source>
</evidence>
<evidence type="ECO:0000313" key="9">
    <source>
        <dbReference type="Proteomes" id="UP000739411"/>
    </source>
</evidence>
<dbReference type="PANTHER" id="PTHR30485:SF2">
    <property type="entry name" value="BLL0597 PROTEIN"/>
    <property type="match status" value="1"/>
</dbReference>
<keyword evidence="3 6" id="KW-0812">Transmembrane</keyword>
<organism evidence="8 9">
    <name type="scientific">Candidatus Dechloromonas phosphorivorans</name>
    <dbReference type="NCBI Taxonomy" id="2899244"/>
    <lineage>
        <taxon>Bacteria</taxon>
        <taxon>Pseudomonadati</taxon>
        <taxon>Pseudomonadota</taxon>
        <taxon>Betaproteobacteria</taxon>
        <taxon>Rhodocyclales</taxon>
        <taxon>Azonexaceae</taxon>
        <taxon>Dechloromonas</taxon>
    </lineage>
</organism>
<dbReference type="Gene3D" id="1.20.950.20">
    <property type="entry name" value="Transmembrane di-heme cytochromes, Chain C"/>
    <property type="match status" value="1"/>
</dbReference>
<dbReference type="GO" id="GO:0022904">
    <property type="term" value="P:respiratory electron transport chain"/>
    <property type="evidence" value="ECO:0007669"/>
    <property type="project" value="InterPro"/>
</dbReference>
<proteinExistence type="predicted"/>
<dbReference type="SUPFAM" id="SSF81342">
    <property type="entry name" value="Transmembrane di-heme cytochromes"/>
    <property type="match status" value="1"/>
</dbReference>
<dbReference type="PANTHER" id="PTHR30485">
    <property type="entry name" value="NI/FE-HYDROGENASE 1 B-TYPE CYTOCHROME SUBUNIT"/>
    <property type="match status" value="1"/>
</dbReference>